<organism evidence="2 3">
    <name type="scientific">Emiliania huxleyi (strain CCMP1516)</name>
    <dbReference type="NCBI Taxonomy" id="280463"/>
    <lineage>
        <taxon>Eukaryota</taxon>
        <taxon>Haptista</taxon>
        <taxon>Haptophyta</taxon>
        <taxon>Prymnesiophyceae</taxon>
        <taxon>Isochrysidales</taxon>
        <taxon>Noelaerhabdaceae</taxon>
        <taxon>Emiliania</taxon>
    </lineage>
</organism>
<feature type="compositionally biased region" description="Pro residues" evidence="1">
    <location>
        <begin position="174"/>
        <end position="183"/>
    </location>
</feature>
<reference evidence="3" key="1">
    <citation type="journal article" date="2013" name="Nature">
        <title>Pan genome of the phytoplankton Emiliania underpins its global distribution.</title>
        <authorList>
            <person name="Read B.A."/>
            <person name="Kegel J."/>
            <person name="Klute M.J."/>
            <person name="Kuo A."/>
            <person name="Lefebvre S.C."/>
            <person name="Maumus F."/>
            <person name="Mayer C."/>
            <person name="Miller J."/>
            <person name="Monier A."/>
            <person name="Salamov A."/>
            <person name="Young J."/>
            <person name="Aguilar M."/>
            <person name="Claverie J.M."/>
            <person name="Frickenhaus S."/>
            <person name="Gonzalez K."/>
            <person name="Herman E.K."/>
            <person name="Lin Y.C."/>
            <person name="Napier J."/>
            <person name="Ogata H."/>
            <person name="Sarno A.F."/>
            <person name="Shmutz J."/>
            <person name="Schroeder D."/>
            <person name="de Vargas C."/>
            <person name="Verret F."/>
            <person name="von Dassow P."/>
            <person name="Valentin K."/>
            <person name="Van de Peer Y."/>
            <person name="Wheeler G."/>
            <person name="Dacks J.B."/>
            <person name="Delwiche C.F."/>
            <person name="Dyhrman S.T."/>
            <person name="Glockner G."/>
            <person name="John U."/>
            <person name="Richards T."/>
            <person name="Worden A.Z."/>
            <person name="Zhang X."/>
            <person name="Grigoriev I.V."/>
            <person name="Allen A.E."/>
            <person name="Bidle K."/>
            <person name="Borodovsky M."/>
            <person name="Bowler C."/>
            <person name="Brownlee C."/>
            <person name="Cock J.M."/>
            <person name="Elias M."/>
            <person name="Gladyshev V.N."/>
            <person name="Groth M."/>
            <person name="Guda C."/>
            <person name="Hadaegh A."/>
            <person name="Iglesias-Rodriguez M.D."/>
            <person name="Jenkins J."/>
            <person name="Jones B.M."/>
            <person name="Lawson T."/>
            <person name="Leese F."/>
            <person name="Lindquist E."/>
            <person name="Lobanov A."/>
            <person name="Lomsadze A."/>
            <person name="Malik S.B."/>
            <person name="Marsh M.E."/>
            <person name="Mackinder L."/>
            <person name="Mock T."/>
            <person name="Mueller-Roeber B."/>
            <person name="Pagarete A."/>
            <person name="Parker M."/>
            <person name="Probert I."/>
            <person name="Quesneville H."/>
            <person name="Raines C."/>
            <person name="Rensing S.A."/>
            <person name="Riano-Pachon D.M."/>
            <person name="Richier S."/>
            <person name="Rokitta S."/>
            <person name="Shiraiwa Y."/>
            <person name="Soanes D.M."/>
            <person name="van der Giezen M."/>
            <person name="Wahlund T.M."/>
            <person name="Williams B."/>
            <person name="Wilson W."/>
            <person name="Wolfe G."/>
            <person name="Wurch L.L."/>
        </authorList>
    </citation>
    <scope>NUCLEOTIDE SEQUENCE</scope>
</reference>
<dbReference type="EnsemblProtists" id="EOD16835">
    <property type="protein sequence ID" value="EOD16835"/>
    <property type="gene ID" value="EMIHUDRAFT_436489"/>
</dbReference>
<dbReference type="KEGG" id="ehx:EMIHUDRAFT_436489"/>
<sequence length="200" mass="21033">TPPPSAADGGRESTRRGAPLRLSLRAAGRRPRRPLPSGDPTPRRSRARREWRRARDLCSRARRSQWHGIPGSKALNSELLLLLPPLRSPRQLGAAVLAAAAAAAASAAAAAAATAASRLASVTAALHLAAARPSDGAGSSLVGASRPRRRPPSRRRSARGRPIPCQSRRLPCQSPAPPPPPPRAFSGPLSLGILNRRTAY</sequence>
<accession>A0A0D3J000</accession>
<feature type="region of interest" description="Disordered" evidence="1">
    <location>
        <begin position="1"/>
        <end position="54"/>
    </location>
</feature>
<name>A0A0D3J000_EMIH1</name>
<protein>
    <submittedName>
        <fullName evidence="2">Uncharacterized protein</fullName>
    </submittedName>
</protein>
<proteinExistence type="predicted"/>
<dbReference type="RefSeq" id="XP_005769264.1">
    <property type="nucleotide sequence ID" value="XM_005769207.1"/>
</dbReference>
<reference evidence="2" key="2">
    <citation type="submission" date="2024-10" db="UniProtKB">
        <authorList>
            <consortium name="EnsemblProtists"/>
        </authorList>
    </citation>
    <scope>IDENTIFICATION</scope>
</reference>
<feature type="region of interest" description="Disordered" evidence="1">
    <location>
        <begin position="133"/>
        <end position="189"/>
    </location>
</feature>
<dbReference type="GeneID" id="17262995"/>
<keyword evidence="3" id="KW-1185">Reference proteome</keyword>
<feature type="compositionally biased region" description="Low complexity" evidence="1">
    <location>
        <begin position="16"/>
        <end position="26"/>
    </location>
</feature>
<feature type="compositionally biased region" description="Basic residues" evidence="1">
    <location>
        <begin position="43"/>
        <end position="52"/>
    </location>
</feature>
<evidence type="ECO:0000313" key="2">
    <source>
        <dbReference type="EnsemblProtists" id="EOD16835"/>
    </source>
</evidence>
<evidence type="ECO:0000313" key="3">
    <source>
        <dbReference type="Proteomes" id="UP000013827"/>
    </source>
</evidence>
<evidence type="ECO:0000256" key="1">
    <source>
        <dbReference type="SAM" id="MobiDB-lite"/>
    </source>
</evidence>
<dbReference type="PaxDb" id="2903-EOD16835"/>
<dbReference type="HOGENOM" id="CLU_096319_0_0_1"/>
<dbReference type="AlphaFoldDB" id="A0A0D3J000"/>
<feature type="compositionally biased region" description="Basic residues" evidence="1">
    <location>
        <begin position="146"/>
        <end position="159"/>
    </location>
</feature>
<dbReference type="Proteomes" id="UP000013827">
    <property type="component" value="Unassembled WGS sequence"/>
</dbReference>